<protein>
    <submittedName>
        <fullName evidence="2">Uncharacterized protein</fullName>
    </submittedName>
</protein>
<sequence>MKAEQAYEALRSAAEKVADTRHEPHSGRTEAYEAIVKVIDEELAPKLDDVYEAHQEELAAPEDYRGGILEELRREREKQEKKWDIVHDDAHSLEEWVAILVCEMGPIPWGGEVDSRTALVKVAAVAVAAIEDCAVHRDVREVAPGSAREALRRYGWSCEDIGGDYRDYCGACTELRRQAEEAEEEGK</sequence>
<name>A0A8S1INQ8_9CHLO</name>
<evidence type="ECO:0000313" key="2">
    <source>
        <dbReference type="EMBL" id="CAD7695252.1"/>
    </source>
</evidence>
<evidence type="ECO:0000256" key="1">
    <source>
        <dbReference type="SAM" id="MobiDB-lite"/>
    </source>
</evidence>
<reference evidence="2" key="1">
    <citation type="submission" date="2020-12" db="EMBL/GenBank/DDBJ databases">
        <authorList>
            <person name="Iha C."/>
        </authorList>
    </citation>
    <scope>NUCLEOTIDE SEQUENCE</scope>
</reference>
<proteinExistence type="predicted"/>
<keyword evidence="3" id="KW-1185">Reference proteome</keyword>
<dbReference type="Proteomes" id="UP000708148">
    <property type="component" value="Unassembled WGS sequence"/>
</dbReference>
<evidence type="ECO:0000313" key="3">
    <source>
        <dbReference type="Proteomes" id="UP000708148"/>
    </source>
</evidence>
<dbReference type="EMBL" id="CAJHUC010000322">
    <property type="protein sequence ID" value="CAD7695252.1"/>
    <property type="molecule type" value="Genomic_DNA"/>
</dbReference>
<accession>A0A8S1INQ8</accession>
<organism evidence="2 3">
    <name type="scientific">Ostreobium quekettii</name>
    <dbReference type="NCBI Taxonomy" id="121088"/>
    <lineage>
        <taxon>Eukaryota</taxon>
        <taxon>Viridiplantae</taxon>
        <taxon>Chlorophyta</taxon>
        <taxon>core chlorophytes</taxon>
        <taxon>Ulvophyceae</taxon>
        <taxon>TCBD clade</taxon>
        <taxon>Bryopsidales</taxon>
        <taxon>Ostreobineae</taxon>
        <taxon>Ostreobiaceae</taxon>
        <taxon>Ostreobium</taxon>
    </lineage>
</organism>
<feature type="region of interest" description="Disordered" evidence="1">
    <location>
        <begin position="1"/>
        <end position="29"/>
    </location>
</feature>
<feature type="compositionally biased region" description="Basic and acidic residues" evidence="1">
    <location>
        <begin position="13"/>
        <end position="29"/>
    </location>
</feature>
<comment type="caution">
    <text evidence="2">The sequence shown here is derived from an EMBL/GenBank/DDBJ whole genome shotgun (WGS) entry which is preliminary data.</text>
</comment>
<gene>
    <name evidence="2" type="ORF">OSTQU699_LOCUS613</name>
</gene>
<dbReference type="AlphaFoldDB" id="A0A8S1INQ8"/>